<organism evidence="1 2">
    <name type="scientific">Persea americana</name>
    <name type="common">Avocado</name>
    <dbReference type="NCBI Taxonomy" id="3435"/>
    <lineage>
        <taxon>Eukaryota</taxon>
        <taxon>Viridiplantae</taxon>
        <taxon>Streptophyta</taxon>
        <taxon>Embryophyta</taxon>
        <taxon>Tracheophyta</taxon>
        <taxon>Spermatophyta</taxon>
        <taxon>Magnoliopsida</taxon>
        <taxon>Magnoliidae</taxon>
        <taxon>Laurales</taxon>
        <taxon>Lauraceae</taxon>
        <taxon>Persea</taxon>
    </lineage>
</organism>
<dbReference type="Proteomes" id="UP001234297">
    <property type="component" value="Chromosome 12"/>
</dbReference>
<accession>A0ACC2K788</accession>
<proteinExistence type="predicted"/>
<sequence length="515" mass="55658">MSHRVPDFEEECSMPMCSRFLPQRKSIMAEEDELLELLWQNGQVVTQSQNQRCTKRSPPLRFGGDDTVPHGRPGSGGGDEIGSPATAAAAAAASQLFLQEDEMASWLHYPIEETFDRDFCSDLVFSGSAGNSGVAGRNGQVQVDRKSEEKPPASAPAVAPSRPPIYPSRRRESAEGVVNFAHLSRGKGKGDSRPSDGRESTVVDSSETPAAGEARVRVFQGEKTVAGSGGGNAGCGSTCGGSREREPGTCEGALTSSSGVSSPSAEDRKRKARQGEESEWQSEDAEYESLAEKKVTRRSTSARRARAAEVHNLSERRRRDRINEKMKALQELIPRCNKSDKASMLDEAIEYLKSLQLQVQMMSMGCSMAPMMFPGVQQYMPAMGMGMGIGMGMEMAAATGFVRPMLPFPQVMSGPAMPGPSASHLSPRFPMPPFNLPHIPPSDQTRVQATNMLDPASTSVNLHCTNMPQQSPNLTDPYHHYLGLHHMQGPPQNQATAQQSITNKGVGTPENHQSG</sequence>
<comment type="caution">
    <text evidence="1">The sequence shown here is derived from an EMBL/GenBank/DDBJ whole genome shotgun (WGS) entry which is preliminary data.</text>
</comment>
<keyword evidence="2" id="KW-1185">Reference proteome</keyword>
<protein>
    <submittedName>
        <fullName evidence="1">Uncharacterized protein</fullName>
    </submittedName>
</protein>
<gene>
    <name evidence="1" type="ORF">MRB53_036186</name>
</gene>
<reference evidence="1 2" key="1">
    <citation type="journal article" date="2022" name="Hortic Res">
        <title>A haplotype resolved chromosomal level avocado genome allows analysis of novel avocado genes.</title>
        <authorList>
            <person name="Nath O."/>
            <person name="Fletcher S.J."/>
            <person name="Hayward A."/>
            <person name="Shaw L.M."/>
            <person name="Masouleh A.K."/>
            <person name="Furtado A."/>
            <person name="Henry R.J."/>
            <person name="Mitter N."/>
        </authorList>
    </citation>
    <scope>NUCLEOTIDE SEQUENCE [LARGE SCALE GENOMIC DNA]</scope>
    <source>
        <strain evidence="2">cv. Hass</strain>
    </source>
</reference>
<evidence type="ECO:0000313" key="1">
    <source>
        <dbReference type="EMBL" id="KAJ8616814.1"/>
    </source>
</evidence>
<dbReference type="EMBL" id="CM056820">
    <property type="protein sequence ID" value="KAJ8616814.1"/>
    <property type="molecule type" value="Genomic_DNA"/>
</dbReference>
<name>A0ACC2K788_PERAE</name>
<evidence type="ECO:0000313" key="2">
    <source>
        <dbReference type="Proteomes" id="UP001234297"/>
    </source>
</evidence>